<dbReference type="AlphaFoldDB" id="A0AAE0Y4B7"/>
<feature type="region of interest" description="Disordered" evidence="1">
    <location>
        <begin position="1"/>
        <end position="24"/>
    </location>
</feature>
<evidence type="ECO:0000256" key="1">
    <source>
        <dbReference type="SAM" id="MobiDB-lite"/>
    </source>
</evidence>
<dbReference type="EMBL" id="JAWDGP010006953">
    <property type="protein sequence ID" value="KAK3732571.1"/>
    <property type="molecule type" value="Genomic_DNA"/>
</dbReference>
<gene>
    <name evidence="2" type="ORF">RRG08_062774</name>
</gene>
<feature type="compositionally biased region" description="Polar residues" evidence="1">
    <location>
        <begin position="1"/>
        <end position="12"/>
    </location>
</feature>
<evidence type="ECO:0000313" key="3">
    <source>
        <dbReference type="Proteomes" id="UP001283361"/>
    </source>
</evidence>
<keyword evidence="3" id="KW-1185">Reference proteome</keyword>
<organism evidence="2 3">
    <name type="scientific">Elysia crispata</name>
    <name type="common">lettuce slug</name>
    <dbReference type="NCBI Taxonomy" id="231223"/>
    <lineage>
        <taxon>Eukaryota</taxon>
        <taxon>Metazoa</taxon>
        <taxon>Spiralia</taxon>
        <taxon>Lophotrochozoa</taxon>
        <taxon>Mollusca</taxon>
        <taxon>Gastropoda</taxon>
        <taxon>Heterobranchia</taxon>
        <taxon>Euthyneura</taxon>
        <taxon>Panpulmonata</taxon>
        <taxon>Sacoglossa</taxon>
        <taxon>Placobranchoidea</taxon>
        <taxon>Plakobranchidae</taxon>
        <taxon>Elysia</taxon>
    </lineage>
</organism>
<comment type="caution">
    <text evidence="2">The sequence shown here is derived from an EMBL/GenBank/DDBJ whole genome shotgun (WGS) entry which is preliminary data.</text>
</comment>
<proteinExistence type="predicted"/>
<sequence length="105" mass="12209">MIDPQGNISLAASPTPKVKTEQRGHAGVTGSTVCQRIFCAMFSRLNRLIDLIEKQRCLNLKVTSSQIIGRVFKPLDHLWILVLPVKCQSHYIDRRRWRHFDNYYL</sequence>
<evidence type="ECO:0000313" key="2">
    <source>
        <dbReference type="EMBL" id="KAK3732571.1"/>
    </source>
</evidence>
<dbReference type="Proteomes" id="UP001283361">
    <property type="component" value="Unassembled WGS sequence"/>
</dbReference>
<protein>
    <submittedName>
        <fullName evidence="2">Uncharacterized protein</fullName>
    </submittedName>
</protein>
<accession>A0AAE0Y4B7</accession>
<name>A0AAE0Y4B7_9GAST</name>
<reference evidence="2" key="1">
    <citation type="journal article" date="2023" name="G3 (Bethesda)">
        <title>A reference genome for the long-term kleptoplast-retaining sea slug Elysia crispata morphotype clarki.</title>
        <authorList>
            <person name="Eastman K.E."/>
            <person name="Pendleton A.L."/>
            <person name="Shaikh M.A."/>
            <person name="Suttiyut T."/>
            <person name="Ogas R."/>
            <person name="Tomko P."/>
            <person name="Gavelis G."/>
            <person name="Widhalm J.R."/>
            <person name="Wisecaver J.H."/>
        </authorList>
    </citation>
    <scope>NUCLEOTIDE SEQUENCE</scope>
    <source>
        <strain evidence="2">ECLA1</strain>
    </source>
</reference>